<feature type="transmembrane region" description="Helical" evidence="6">
    <location>
        <begin position="98"/>
        <end position="119"/>
    </location>
</feature>
<feature type="transmembrane region" description="Helical" evidence="6">
    <location>
        <begin position="55"/>
        <end position="77"/>
    </location>
</feature>
<dbReference type="Proteomes" id="UP000070326">
    <property type="component" value="Unassembled WGS sequence"/>
</dbReference>
<keyword evidence="5 6" id="KW-0472">Membrane</keyword>
<reference evidence="7 8" key="1">
    <citation type="submission" date="2016-02" db="EMBL/GenBank/DDBJ databases">
        <authorList>
            <person name="Wen L."/>
            <person name="He K."/>
            <person name="Yang H."/>
        </authorList>
    </citation>
    <scope>NUCLEOTIDE SEQUENCE [LARGE SCALE GENOMIC DNA]</scope>
    <source>
        <strain evidence="7 8">MJR8628A</strain>
    </source>
</reference>
<dbReference type="InterPro" id="IPR050833">
    <property type="entry name" value="Poly_Biosynth_Transport"/>
</dbReference>
<keyword evidence="4 6" id="KW-1133">Transmembrane helix</keyword>
<dbReference type="CDD" id="cd13124">
    <property type="entry name" value="MATE_SpoVB_like"/>
    <property type="match status" value="1"/>
</dbReference>
<dbReference type="EMBL" id="LSQZ01000002">
    <property type="protein sequence ID" value="KXI14725.1"/>
    <property type="molecule type" value="Genomic_DNA"/>
</dbReference>
<gene>
    <name evidence="7" type="ORF">HMPREF3195_00096</name>
</gene>
<dbReference type="GO" id="GO:0005886">
    <property type="term" value="C:plasma membrane"/>
    <property type="evidence" value="ECO:0007669"/>
    <property type="project" value="UniProtKB-SubCell"/>
</dbReference>
<organism evidence="7 8">
    <name type="scientific">Peptostreptococcus anaerobius</name>
    <dbReference type="NCBI Taxonomy" id="1261"/>
    <lineage>
        <taxon>Bacteria</taxon>
        <taxon>Bacillati</taxon>
        <taxon>Bacillota</taxon>
        <taxon>Clostridia</taxon>
        <taxon>Peptostreptococcales</taxon>
        <taxon>Peptostreptococcaceae</taxon>
        <taxon>Peptostreptococcus</taxon>
    </lineage>
</organism>
<name>A0A135YZA1_9FIRM</name>
<dbReference type="InterPro" id="IPR002797">
    <property type="entry name" value="Polysacc_synth"/>
</dbReference>
<evidence type="ECO:0000313" key="7">
    <source>
        <dbReference type="EMBL" id="KXI14725.1"/>
    </source>
</evidence>
<evidence type="ECO:0000256" key="4">
    <source>
        <dbReference type="ARBA" id="ARBA00022989"/>
    </source>
</evidence>
<dbReference type="AlphaFoldDB" id="A0A135YZA1"/>
<evidence type="ECO:0000256" key="5">
    <source>
        <dbReference type="ARBA" id="ARBA00023136"/>
    </source>
</evidence>
<evidence type="ECO:0000256" key="1">
    <source>
        <dbReference type="ARBA" id="ARBA00004651"/>
    </source>
</evidence>
<dbReference type="eggNOG" id="COG2244">
    <property type="taxonomic scope" value="Bacteria"/>
</dbReference>
<evidence type="ECO:0000313" key="8">
    <source>
        <dbReference type="Proteomes" id="UP000070326"/>
    </source>
</evidence>
<keyword evidence="3 6" id="KW-0812">Transmembrane</keyword>
<dbReference type="PIRSF" id="PIRSF038958">
    <property type="entry name" value="PG_synth_SpoVB"/>
    <property type="match status" value="1"/>
</dbReference>
<proteinExistence type="predicted"/>
<dbReference type="STRING" id="1261.HMPREF3195_00096"/>
<feature type="transmembrane region" description="Helical" evidence="6">
    <location>
        <begin position="169"/>
        <end position="187"/>
    </location>
</feature>
<comment type="subcellular location">
    <subcellularLocation>
        <location evidence="1">Cell membrane</location>
        <topology evidence="1">Multi-pass membrane protein</topology>
    </subcellularLocation>
</comment>
<accession>A0A135YZA1</accession>
<feature type="transmembrane region" description="Helical" evidence="6">
    <location>
        <begin position="290"/>
        <end position="313"/>
    </location>
</feature>
<feature type="transmembrane region" description="Helical" evidence="6">
    <location>
        <begin position="427"/>
        <end position="448"/>
    </location>
</feature>
<protein>
    <submittedName>
        <fullName evidence="7">Putative stage V sporulation protein B</fullName>
    </submittedName>
</protein>
<keyword evidence="2" id="KW-1003">Cell membrane</keyword>
<feature type="transmembrane region" description="Helical" evidence="6">
    <location>
        <begin position="193"/>
        <end position="215"/>
    </location>
</feature>
<evidence type="ECO:0000256" key="2">
    <source>
        <dbReference type="ARBA" id="ARBA00022475"/>
    </source>
</evidence>
<feature type="transmembrane region" description="Helical" evidence="6">
    <location>
        <begin position="402"/>
        <end position="421"/>
    </location>
</feature>
<dbReference type="InterPro" id="IPR024923">
    <property type="entry name" value="PG_synth_SpoVB"/>
</dbReference>
<sequence>MEDKMGISNKKNSFIMGTLILGAAGVVIKLLGAVFRIPLTYLISAEGMGYYQTAYPVYALFLTLATAGFPTAIAKLVSEQAALGNHKGANEIFKITHWMLFLTGLVTFVILFFGAGFIVTDVQHNPNAIHAMHAIAPALLIVPSMSAYRGYYQGYQQMTRIAGSQIIEQVFRVFLGLMLAYMLMAKYGPKFGAAGGISGATIGAFASFLFLLFIYMKDSKERKALIETSVGYHKQPTSLIIKRILLVVLPISIGACVMPLVNVVDTVIVISRLEVAGYTGVAANALLGQLTGMTIPIISMPMIFTTAIGMSLVPAISESYALRKFDDARHNAKLAFKITLLLLLPCAFGLASLSEPIMGLLFPKENAQTLGIILFTLAPACVFLGLLYTFNGILQGMGKPMIPVYALLCGIVGKIVISYTLTAMPQFNILGSAFGTVASYLIAAIFEYRYIKKELNIEFDKMQFFIKPIITVILMFAGVKLTYMGLGMVISGKLLTMISIMVGGLIYIVVLLGIGGISKEEILAMPKGDKLFGKLKKLKLVR</sequence>
<feature type="transmembrane region" description="Helical" evidence="6">
    <location>
        <begin position="496"/>
        <end position="517"/>
    </location>
</feature>
<dbReference type="PATRIC" id="fig|1261.5.peg.98"/>
<feature type="transmembrane region" description="Helical" evidence="6">
    <location>
        <begin position="372"/>
        <end position="390"/>
    </location>
</feature>
<dbReference type="PANTHER" id="PTHR30250">
    <property type="entry name" value="PST FAMILY PREDICTED COLANIC ACID TRANSPORTER"/>
    <property type="match status" value="1"/>
</dbReference>
<feature type="transmembrane region" description="Helical" evidence="6">
    <location>
        <begin position="131"/>
        <end position="148"/>
    </location>
</feature>
<feature type="transmembrane region" description="Helical" evidence="6">
    <location>
        <begin position="334"/>
        <end position="352"/>
    </location>
</feature>
<dbReference type="PANTHER" id="PTHR30250:SF21">
    <property type="entry name" value="LIPID II FLIPPASE MURJ"/>
    <property type="match status" value="1"/>
</dbReference>
<dbReference type="Pfam" id="PF01943">
    <property type="entry name" value="Polysacc_synt"/>
    <property type="match status" value="1"/>
</dbReference>
<evidence type="ECO:0000256" key="3">
    <source>
        <dbReference type="ARBA" id="ARBA00022692"/>
    </source>
</evidence>
<feature type="transmembrane region" description="Helical" evidence="6">
    <location>
        <begin position="244"/>
        <end position="270"/>
    </location>
</feature>
<feature type="transmembrane region" description="Helical" evidence="6">
    <location>
        <begin position="469"/>
        <end position="490"/>
    </location>
</feature>
<comment type="caution">
    <text evidence="7">The sequence shown here is derived from an EMBL/GenBank/DDBJ whole genome shotgun (WGS) entry which is preliminary data.</text>
</comment>
<evidence type="ECO:0000256" key="6">
    <source>
        <dbReference type="SAM" id="Phobius"/>
    </source>
</evidence>
<feature type="transmembrane region" description="Helical" evidence="6">
    <location>
        <begin position="12"/>
        <end position="35"/>
    </location>
</feature>